<evidence type="ECO:0000313" key="3">
    <source>
        <dbReference type="Proteomes" id="UP001596116"/>
    </source>
</evidence>
<comment type="caution">
    <text evidence="2">The sequence shown here is derived from an EMBL/GenBank/DDBJ whole genome shotgun (WGS) entry which is preliminary data.</text>
</comment>
<sequence length="172" mass="20012">MKRLMKPLIAGALGLAALGAGAAWAKPAYCSHDHDHRSHAADYYDYYSADRYSRAGAYRNSGVSFSITFGDNDRYDGRRGYDHDRDYDRRHDYGRRNGYRGREGRIVNREVFDTRYRARIILTEEIVRTRRGPRLICTVDARGPQARYVPNKRLRKIARHECSRRAEVRIVT</sequence>
<reference evidence="2 3" key="1">
    <citation type="submission" date="2024-09" db="EMBL/GenBank/DDBJ databases">
        <authorList>
            <person name="Zhang Z.-H."/>
        </authorList>
    </citation>
    <scope>NUCLEOTIDE SEQUENCE [LARGE SCALE GENOMIC DNA]</scope>
    <source>
        <strain evidence="2 3">HHTR114</strain>
    </source>
</reference>
<evidence type="ECO:0000256" key="1">
    <source>
        <dbReference type="SAM" id="SignalP"/>
    </source>
</evidence>
<gene>
    <name evidence="2" type="ORF">ACFMB1_02560</name>
</gene>
<dbReference type="EMBL" id="JBHPON010000001">
    <property type="protein sequence ID" value="MFC6034406.1"/>
    <property type="molecule type" value="Genomic_DNA"/>
</dbReference>
<evidence type="ECO:0000313" key="2">
    <source>
        <dbReference type="EMBL" id="MFC6034406.1"/>
    </source>
</evidence>
<keyword evidence="1" id="KW-0732">Signal</keyword>
<feature type="chain" id="PRO_5046675000" description="Secreted protein" evidence="1">
    <location>
        <begin position="26"/>
        <end position="172"/>
    </location>
</feature>
<name>A0ABW1KTN2_9PROT</name>
<keyword evidence="3" id="KW-1185">Reference proteome</keyword>
<evidence type="ECO:0008006" key="4">
    <source>
        <dbReference type="Google" id="ProtNLM"/>
    </source>
</evidence>
<proteinExistence type="predicted"/>
<protein>
    <recommendedName>
        <fullName evidence="4">Secreted protein</fullName>
    </recommendedName>
</protein>
<accession>A0ABW1KTN2</accession>
<feature type="signal peptide" evidence="1">
    <location>
        <begin position="1"/>
        <end position="25"/>
    </location>
</feature>
<dbReference type="Proteomes" id="UP001596116">
    <property type="component" value="Unassembled WGS sequence"/>
</dbReference>
<dbReference type="RefSeq" id="WP_379880273.1">
    <property type="nucleotide sequence ID" value="NZ_JBHPON010000001.1"/>
</dbReference>
<organism evidence="2 3">
    <name type="scientific">Hyphococcus aureus</name>
    <dbReference type="NCBI Taxonomy" id="2666033"/>
    <lineage>
        <taxon>Bacteria</taxon>
        <taxon>Pseudomonadati</taxon>
        <taxon>Pseudomonadota</taxon>
        <taxon>Alphaproteobacteria</taxon>
        <taxon>Parvularculales</taxon>
        <taxon>Parvularculaceae</taxon>
        <taxon>Hyphococcus</taxon>
    </lineage>
</organism>